<organism evidence="1 2">
    <name type="scientific">Protopolystoma xenopodis</name>
    <dbReference type="NCBI Taxonomy" id="117903"/>
    <lineage>
        <taxon>Eukaryota</taxon>
        <taxon>Metazoa</taxon>
        <taxon>Spiralia</taxon>
        <taxon>Lophotrochozoa</taxon>
        <taxon>Platyhelminthes</taxon>
        <taxon>Monogenea</taxon>
        <taxon>Polyopisthocotylea</taxon>
        <taxon>Polystomatidea</taxon>
        <taxon>Polystomatidae</taxon>
        <taxon>Protopolystoma</taxon>
    </lineage>
</organism>
<evidence type="ECO:0000313" key="1">
    <source>
        <dbReference type="EMBL" id="VEL23591.1"/>
    </source>
</evidence>
<comment type="caution">
    <text evidence="1">The sequence shown here is derived from an EMBL/GenBank/DDBJ whole genome shotgun (WGS) entry which is preliminary data.</text>
</comment>
<keyword evidence="2" id="KW-1185">Reference proteome</keyword>
<dbReference type="AlphaFoldDB" id="A0A448WYQ8"/>
<protein>
    <submittedName>
        <fullName evidence="1">Uncharacterized protein</fullName>
    </submittedName>
</protein>
<accession>A0A448WYQ8</accession>
<proteinExistence type="predicted"/>
<dbReference type="EMBL" id="CAAALY010062744">
    <property type="protein sequence ID" value="VEL23591.1"/>
    <property type="molecule type" value="Genomic_DNA"/>
</dbReference>
<name>A0A448WYQ8_9PLAT</name>
<reference evidence="1" key="1">
    <citation type="submission" date="2018-11" db="EMBL/GenBank/DDBJ databases">
        <authorList>
            <consortium name="Pathogen Informatics"/>
        </authorList>
    </citation>
    <scope>NUCLEOTIDE SEQUENCE</scope>
</reference>
<gene>
    <name evidence="1" type="ORF">PXEA_LOCUS17031</name>
</gene>
<evidence type="ECO:0000313" key="2">
    <source>
        <dbReference type="Proteomes" id="UP000784294"/>
    </source>
</evidence>
<dbReference type="Proteomes" id="UP000784294">
    <property type="component" value="Unassembled WGS sequence"/>
</dbReference>
<sequence>MGQREMGLKWRHLAVVHRARNHPTSAIRSQQSNSSGYQIAMPCVHALMHVRRHNQLRSQRPRITGGQDGPGVNTQCIQMSATPLPVQVSAPAVEVSDNSTLVSVRVQKSRSSCHACRVESITA</sequence>